<organism evidence="1 2">
    <name type="scientific">Parascaris equorum</name>
    <name type="common">Equine roundworm</name>
    <dbReference type="NCBI Taxonomy" id="6256"/>
    <lineage>
        <taxon>Eukaryota</taxon>
        <taxon>Metazoa</taxon>
        <taxon>Ecdysozoa</taxon>
        <taxon>Nematoda</taxon>
        <taxon>Chromadorea</taxon>
        <taxon>Rhabditida</taxon>
        <taxon>Spirurina</taxon>
        <taxon>Ascaridomorpha</taxon>
        <taxon>Ascaridoidea</taxon>
        <taxon>Ascarididae</taxon>
        <taxon>Parascaris</taxon>
    </lineage>
</organism>
<name>A0A914RNC6_PAREQ</name>
<keyword evidence="1" id="KW-1185">Reference proteome</keyword>
<dbReference type="AlphaFoldDB" id="A0A914RNC6"/>
<dbReference type="WBParaSite" id="PEQ_0000632201-mRNA-1">
    <property type="protein sequence ID" value="PEQ_0000632201-mRNA-1"/>
    <property type="gene ID" value="PEQ_0000632201"/>
</dbReference>
<sequence>MELAGQTKGEDEFAKKQMLCQVVSWKPTAYVSFDGTVERVAVRRHLYSCRSDSWWIWSSSYGLGPGYGLHRLSDIIPNAILHTKEIPVTYAQVEEIGHPRWRSSDEANDKD</sequence>
<evidence type="ECO:0000313" key="1">
    <source>
        <dbReference type="Proteomes" id="UP000887564"/>
    </source>
</evidence>
<accession>A0A914RNC6</accession>
<protein>
    <submittedName>
        <fullName evidence="2">Uncharacterized protein</fullName>
    </submittedName>
</protein>
<proteinExistence type="predicted"/>
<reference evidence="2" key="1">
    <citation type="submission" date="2022-11" db="UniProtKB">
        <authorList>
            <consortium name="WormBaseParasite"/>
        </authorList>
    </citation>
    <scope>IDENTIFICATION</scope>
</reference>
<dbReference type="Proteomes" id="UP000887564">
    <property type="component" value="Unplaced"/>
</dbReference>
<evidence type="ECO:0000313" key="2">
    <source>
        <dbReference type="WBParaSite" id="PEQ_0000632201-mRNA-1"/>
    </source>
</evidence>